<keyword evidence="4" id="KW-0597">Phosphoprotein</keyword>
<evidence type="ECO:0000259" key="12">
    <source>
        <dbReference type="PROSITE" id="PS50109"/>
    </source>
</evidence>
<evidence type="ECO:0000256" key="5">
    <source>
        <dbReference type="ARBA" id="ARBA00022679"/>
    </source>
</evidence>
<keyword evidence="9" id="KW-0902">Two-component regulatory system</keyword>
<dbReference type="FunFam" id="1.10.287.130:FF:000001">
    <property type="entry name" value="Two-component sensor histidine kinase"/>
    <property type="match status" value="1"/>
</dbReference>
<protein>
    <recommendedName>
        <fullName evidence="3">histidine kinase</fullName>
        <ecNumber evidence="3">2.7.13.3</ecNumber>
    </recommendedName>
</protein>
<dbReference type="SMART" id="SM00304">
    <property type="entry name" value="HAMP"/>
    <property type="match status" value="1"/>
</dbReference>
<feature type="region of interest" description="Disordered" evidence="11">
    <location>
        <begin position="534"/>
        <end position="554"/>
    </location>
</feature>
<evidence type="ECO:0000256" key="10">
    <source>
        <dbReference type="ARBA" id="ARBA00023136"/>
    </source>
</evidence>
<proteinExistence type="predicted"/>
<dbReference type="SUPFAM" id="SSF55874">
    <property type="entry name" value="ATPase domain of HSP90 chaperone/DNA topoisomerase II/histidine kinase"/>
    <property type="match status" value="1"/>
</dbReference>
<feature type="compositionally biased region" description="Basic and acidic residues" evidence="11">
    <location>
        <begin position="80"/>
        <end position="105"/>
    </location>
</feature>
<evidence type="ECO:0000256" key="3">
    <source>
        <dbReference type="ARBA" id="ARBA00012438"/>
    </source>
</evidence>
<evidence type="ECO:0000256" key="7">
    <source>
        <dbReference type="ARBA" id="ARBA00022777"/>
    </source>
</evidence>
<comment type="catalytic activity">
    <reaction evidence="1">
        <text>ATP + protein L-histidine = ADP + protein N-phospho-L-histidine.</text>
        <dbReference type="EC" id="2.7.13.3"/>
    </reaction>
</comment>
<dbReference type="InterPro" id="IPR005467">
    <property type="entry name" value="His_kinase_dom"/>
</dbReference>
<dbReference type="InterPro" id="IPR004358">
    <property type="entry name" value="Sig_transdc_His_kin-like_C"/>
</dbReference>
<dbReference type="InterPro" id="IPR036097">
    <property type="entry name" value="HisK_dim/P_sf"/>
</dbReference>
<dbReference type="InterPro" id="IPR003660">
    <property type="entry name" value="HAMP_dom"/>
</dbReference>
<evidence type="ECO:0000313" key="15">
    <source>
        <dbReference type="Proteomes" id="UP000186785"/>
    </source>
</evidence>
<keyword evidence="8" id="KW-1133">Transmembrane helix</keyword>
<dbReference type="InterPro" id="IPR003661">
    <property type="entry name" value="HisK_dim/P_dom"/>
</dbReference>
<reference evidence="14 15" key="1">
    <citation type="submission" date="2016-11" db="EMBL/GenBank/DDBJ databases">
        <title>Actinomyces gypaetusis sp. nov. isolated from the vulture Gypaetus barbatus in Qinghai Tibet Plateau China.</title>
        <authorList>
            <person name="Meng X."/>
        </authorList>
    </citation>
    <scope>NUCLEOTIDE SEQUENCE [LARGE SCALE GENOMIC DNA]</scope>
    <source>
        <strain evidence="14 15">VUL4_2</strain>
    </source>
</reference>
<dbReference type="SMART" id="SM00388">
    <property type="entry name" value="HisKA"/>
    <property type="match status" value="1"/>
</dbReference>
<comment type="subcellular location">
    <subcellularLocation>
        <location evidence="2">Cell membrane</location>
    </subcellularLocation>
</comment>
<dbReference type="PROSITE" id="PS50885">
    <property type="entry name" value="HAMP"/>
    <property type="match status" value="1"/>
</dbReference>
<dbReference type="Gene3D" id="3.30.565.10">
    <property type="entry name" value="Histidine kinase-like ATPase, C-terminal domain"/>
    <property type="match status" value="1"/>
</dbReference>
<dbReference type="Pfam" id="PF00672">
    <property type="entry name" value="HAMP"/>
    <property type="match status" value="1"/>
</dbReference>
<evidence type="ECO:0000256" key="8">
    <source>
        <dbReference type="ARBA" id="ARBA00022989"/>
    </source>
</evidence>
<dbReference type="RefSeq" id="WP_073708502.1">
    <property type="nucleotide sequence ID" value="NZ_MQSV01000001.1"/>
</dbReference>
<dbReference type="AlphaFoldDB" id="A0A1Q5PPU2"/>
<evidence type="ECO:0000256" key="11">
    <source>
        <dbReference type="SAM" id="MobiDB-lite"/>
    </source>
</evidence>
<evidence type="ECO:0000256" key="2">
    <source>
        <dbReference type="ARBA" id="ARBA00004236"/>
    </source>
</evidence>
<dbReference type="InterPro" id="IPR050428">
    <property type="entry name" value="TCS_sensor_his_kinase"/>
</dbReference>
<gene>
    <name evidence="14" type="ORF">BSR29_01235</name>
</gene>
<dbReference type="PANTHER" id="PTHR45436">
    <property type="entry name" value="SENSOR HISTIDINE KINASE YKOH"/>
    <property type="match status" value="1"/>
</dbReference>
<dbReference type="InterPro" id="IPR003594">
    <property type="entry name" value="HATPase_dom"/>
</dbReference>
<dbReference type="SUPFAM" id="SSF47384">
    <property type="entry name" value="Homodimeric domain of signal transducing histidine kinase"/>
    <property type="match status" value="1"/>
</dbReference>
<dbReference type="Pfam" id="PF02518">
    <property type="entry name" value="HATPase_c"/>
    <property type="match status" value="1"/>
</dbReference>
<keyword evidence="15" id="KW-1185">Reference proteome</keyword>
<keyword evidence="6" id="KW-0812">Transmembrane</keyword>
<dbReference type="PRINTS" id="PR00344">
    <property type="entry name" value="BCTRLSENSOR"/>
</dbReference>
<dbReference type="SMART" id="SM00387">
    <property type="entry name" value="HATPase_c"/>
    <property type="match status" value="1"/>
</dbReference>
<dbReference type="CDD" id="cd06225">
    <property type="entry name" value="HAMP"/>
    <property type="match status" value="1"/>
</dbReference>
<evidence type="ECO:0000256" key="1">
    <source>
        <dbReference type="ARBA" id="ARBA00000085"/>
    </source>
</evidence>
<dbReference type="PROSITE" id="PS50109">
    <property type="entry name" value="HIS_KIN"/>
    <property type="match status" value="1"/>
</dbReference>
<evidence type="ECO:0000256" key="9">
    <source>
        <dbReference type="ARBA" id="ARBA00023012"/>
    </source>
</evidence>
<dbReference type="GO" id="GO:0000155">
    <property type="term" value="F:phosphorelay sensor kinase activity"/>
    <property type="evidence" value="ECO:0007669"/>
    <property type="project" value="InterPro"/>
</dbReference>
<dbReference type="Pfam" id="PF00512">
    <property type="entry name" value="HisKA"/>
    <property type="match status" value="1"/>
</dbReference>
<dbReference type="CDD" id="cd00075">
    <property type="entry name" value="HATPase"/>
    <property type="match status" value="1"/>
</dbReference>
<feature type="region of interest" description="Disordered" evidence="11">
    <location>
        <begin position="77"/>
        <end position="115"/>
    </location>
</feature>
<keyword evidence="7" id="KW-0418">Kinase</keyword>
<dbReference type="CDD" id="cd00082">
    <property type="entry name" value="HisKA"/>
    <property type="match status" value="1"/>
</dbReference>
<dbReference type="InterPro" id="IPR036890">
    <property type="entry name" value="HATPase_C_sf"/>
</dbReference>
<sequence>MKLFNRLSPRGSIRRRLSVGTTLLILLLVLTMGGVSTFALYRNSLAQIDQQLRTASTRTASYQEGLSAASPDAIPALPAEKTDHHTDKPNPQADKPHEHQDDPGRLPKGIRTPGLRDGTLVLTKRQDAVQAAVITPQGSFQALQVSQANALLNEVKNQRVSQIQSVHIPGLGRYRVLLTQKDNQQTLLLGSSLEPTDDLVKTFILWELILGVAAAVLAGVAASWLVKRNLAPLTEVTEAAHQVTEMDLSTGQVDLQVRVPVSDPQTEAGQVAQALNTLLGHVDESLTARAQSEAHLREFVADASHELRTPLASISGYAQLLERHQSQWPQDAQNHLSRIRSEGARMQRLVDQLLLLARLDAGRELQFSEVDLLALCADALADAQAAGPDHEWDFDLDLDPEGPLPLVSGDEDRLRQVLANLLTNARVHTPAGTSVRLGLRVLAAEPSSDGPASVGPDSARTLFSGPRVQVTVQDSGPGIPAAQLERVFERFSRSDQAASRPSGSTGLGLSIVQAIVQAHGGQVMVSSIEAKAAGSATAGSTTADSTTADSETVENSGTTFTVVLPLLVD</sequence>
<dbReference type="Gene3D" id="1.10.287.130">
    <property type="match status" value="1"/>
</dbReference>
<organism evidence="14 15">
    <name type="scientific">Boudabousia liubingyangii</name>
    <dbReference type="NCBI Taxonomy" id="1921764"/>
    <lineage>
        <taxon>Bacteria</taxon>
        <taxon>Bacillati</taxon>
        <taxon>Actinomycetota</taxon>
        <taxon>Actinomycetes</taxon>
        <taxon>Actinomycetales</taxon>
        <taxon>Actinomycetaceae</taxon>
        <taxon>Boudabousia</taxon>
    </lineage>
</organism>
<accession>A0A1Q5PPU2</accession>
<dbReference type="GO" id="GO:0005886">
    <property type="term" value="C:plasma membrane"/>
    <property type="evidence" value="ECO:0007669"/>
    <property type="project" value="UniProtKB-SubCell"/>
</dbReference>
<dbReference type="PANTHER" id="PTHR45436:SF5">
    <property type="entry name" value="SENSOR HISTIDINE KINASE TRCS"/>
    <property type="match status" value="1"/>
</dbReference>
<feature type="domain" description="HAMP" evidence="13">
    <location>
        <begin position="227"/>
        <end position="287"/>
    </location>
</feature>
<name>A0A1Q5PPU2_9ACTO</name>
<feature type="compositionally biased region" description="Low complexity" evidence="11">
    <location>
        <begin position="534"/>
        <end position="550"/>
    </location>
</feature>
<keyword evidence="5" id="KW-0808">Transferase</keyword>
<evidence type="ECO:0000256" key="4">
    <source>
        <dbReference type="ARBA" id="ARBA00022553"/>
    </source>
</evidence>
<evidence type="ECO:0000256" key="6">
    <source>
        <dbReference type="ARBA" id="ARBA00022692"/>
    </source>
</evidence>
<evidence type="ECO:0000259" key="13">
    <source>
        <dbReference type="PROSITE" id="PS50885"/>
    </source>
</evidence>
<dbReference type="STRING" id="1921764.BSR28_01245"/>
<dbReference type="Proteomes" id="UP000186785">
    <property type="component" value="Unassembled WGS sequence"/>
</dbReference>
<evidence type="ECO:0000313" key="14">
    <source>
        <dbReference type="EMBL" id="OKL49611.1"/>
    </source>
</evidence>
<dbReference type="Gene3D" id="6.10.340.10">
    <property type="match status" value="1"/>
</dbReference>
<dbReference type="EMBL" id="MQSV01000001">
    <property type="protein sequence ID" value="OKL49611.1"/>
    <property type="molecule type" value="Genomic_DNA"/>
</dbReference>
<feature type="domain" description="Histidine kinase" evidence="12">
    <location>
        <begin position="302"/>
        <end position="568"/>
    </location>
</feature>
<dbReference type="EC" id="2.7.13.3" evidence="3"/>
<keyword evidence="10" id="KW-0472">Membrane</keyword>
<comment type="caution">
    <text evidence="14">The sequence shown here is derived from an EMBL/GenBank/DDBJ whole genome shotgun (WGS) entry which is preliminary data.</text>
</comment>